<feature type="compositionally biased region" description="Basic and acidic residues" evidence="8">
    <location>
        <begin position="314"/>
        <end position="336"/>
    </location>
</feature>
<evidence type="ECO:0000259" key="9">
    <source>
        <dbReference type="PROSITE" id="PS50157"/>
    </source>
</evidence>
<feature type="compositionally biased region" description="Polar residues" evidence="8">
    <location>
        <begin position="300"/>
        <end position="311"/>
    </location>
</feature>
<feature type="domain" description="C2H2-type" evidence="9">
    <location>
        <begin position="337"/>
        <end position="365"/>
    </location>
</feature>
<evidence type="ECO:0000256" key="3">
    <source>
        <dbReference type="ARBA" id="ARBA00022737"/>
    </source>
</evidence>
<reference evidence="10" key="1">
    <citation type="submission" date="2013-12" db="EMBL/GenBank/DDBJ databases">
        <authorList>
            <person name="Omoto C.K."/>
            <person name="Sibley D."/>
            <person name="Venepally P."/>
            <person name="Hadjithomas M."/>
            <person name="Karamycheva S."/>
            <person name="Brunk B."/>
            <person name="Roos D."/>
            <person name="Caler E."/>
            <person name="Lorenzi H."/>
        </authorList>
    </citation>
    <scope>NUCLEOTIDE SEQUENCE</scope>
</reference>
<dbReference type="AlphaFoldDB" id="A0A023AX10"/>
<dbReference type="OrthoDB" id="654211at2759"/>
<dbReference type="InterPro" id="IPR013087">
    <property type="entry name" value="Znf_C2H2_type"/>
</dbReference>
<dbReference type="PROSITE" id="PS00028">
    <property type="entry name" value="ZINC_FINGER_C2H2_1"/>
    <property type="match status" value="1"/>
</dbReference>
<dbReference type="GeneID" id="22916412"/>
<keyword evidence="11" id="KW-1185">Reference proteome</keyword>
<dbReference type="PANTHER" id="PTHR24406">
    <property type="entry name" value="TRANSCRIPTIONAL REPRESSOR CTCFL-RELATED"/>
    <property type="match status" value="1"/>
</dbReference>
<sequence length="442" mass="50058">MFNNTSGVTATSIQRHVNNITKGLTPRIKQLASLDVLMPKDTEMDTGVELRTEGTDILYARPDHDIKILKDKGETTRALLVPKLQLPTKDKETTFYSPREDGPYEETRETFMTTLETSPPTPGFGKDRHHPQTDNMKLRLDTIQEVELVQLACPYCGIVKTTKQAIRAHYTTAHQGLYRPPADDPCYCVGCRRVMTKPYYRDHRCRNSKQAEFERASCVGCGVEYSNPQLSAHLIHCVKYEGQLTPQKQNTGAFEFAKRLREMLRPSLTRPKAAPELPTTTADPTLMRAKSSLRPHTPRGMQTSSGVQPPTVQGKDRTNEVETMRRQTEAAIRREQSRCDTCNKELKSSQALRRHEALYHPNTERPKGLPVYCIGCNTTFKTAATYVKHKCLGTLDQELAKKQCPLCDADPISNPDYSVHMLKHQIIETDGRTTPRDLYDPQ</sequence>
<dbReference type="SMART" id="SM00355">
    <property type="entry name" value="ZnF_C2H2"/>
    <property type="match status" value="3"/>
</dbReference>
<evidence type="ECO:0000256" key="8">
    <source>
        <dbReference type="SAM" id="MobiDB-lite"/>
    </source>
</evidence>
<evidence type="ECO:0000256" key="6">
    <source>
        <dbReference type="ARBA" id="ARBA00023242"/>
    </source>
</evidence>
<evidence type="ECO:0000256" key="1">
    <source>
        <dbReference type="ARBA" id="ARBA00004123"/>
    </source>
</evidence>
<keyword evidence="3" id="KW-0677">Repeat</keyword>
<dbReference type="RefSeq" id="XP_011133769.1">
    <property type="nucleotide sequence ID" value="XM_011135467.1"/>
</dbReference>
<dbReference type="InterPro" id="IPR050888">
    <property type="entry name" value="ZnF_C2H2-type_TF"/>
</dbReference>
<evidence type="ECO:0000256" key="4">
    <source>
        <dbReference type="ARBA" id="ARBA00022771"/>
    </source>
</evidence>
<proteinExistence type="predicted"/>
<evidence type="ECO:0000256" key="7">
    <source>
        <dbReference type="PROSITE-ProRule" id="PRU00042"/>
    </source>
</evidence>
<dbReference type="GO" id="GO:0008270">
    <property type="term" value="F:zinc ion binding"/>
    <property type="evidence" value="ECO:0007669"/>
    <property type="project" value="UniProtKB-KW"/>
</dbReference>
<name>A0A023AX10_GRENI</name>
<keyword evidence="2" id="KW-0479">Metal-binding</keyword>
<keyword evidence="4 7" id="KW-0863">Zinc-finger</keyword>
<accession>A0A023AX10</accession>
<organism evidence="10 11">
    <name type="scientific">Gregarina niphandrodes</name>
    <name type="common">Septate eugregarine</name>
    <dbReference type="NCBI Taxonomy" id="110365"/>
    <lineage>
        <taxon>Eukaryota</taxon>
        <taxon>Sar</taxon>
        <taxon>Alveolata</taxon>
        <taxon>Apicomplexa</taxon>
        <taxon>Conoidasida</taxon>
        <taxon>Gregarinasina</taxon>
        <taxon>Eugregarinorida</taxon>
        <taxon>Gregarinidae</taxon>
        <taxon>Gregarina</taxon>
    </lineage>
</organism>
<comment type="caution">
    <text evidence="10">The sequence shown here is derived from an EMBL/GenBank/DDBJ whole genome shotgun (WGS) entry which is preliminary data.</text>
</comment>
<comment type="subcellular location">
    <subcellularLocation>
        <location evidence="1">Nucleus</location>
    </subcellularLocation>
</comment>
<evidence type="ECO:0000256" key="2">
    <source>
        <dbReference type="ARBA" id="ARBA00022723"/>
    </source>
</evidence>
<dbReference type="Proteomes" id="UP000019763">
    <property type="component" value="Unassembled WGS sequence"/>
</dbReference>
<keyword evidence="6" id="KW-0539">Nucleus</keyword>
<dbReference type="EMBL" id="AFNH02001578">
    <property type="protein sequence ID" value="EZG42958.1"/>
    <property type="molecule type" value="Genomic_DNA"/>
</dbReference>
<gene>
    <name evidence="10" type="ORF">GNI_203430</name>
</gene>
<dbReference type="Gene3D" id="3.30.160.60">
    <property type="entry name" value="Classic Zinc Finger"/>
    <property type="match status" value="1"/>
</dbReference>
<evidence type="ECO:0000256" key="5">
    <source>
        <dbReference type="ARBA" id="ARBA00022833"/>
    </source>
</evidence>
<keyword evidence="5" id="KW-0862">Zinc</keyword>
<feature type="region of interest" description="Disordered" evidence="8">
    <location>
        <begin position="291"/>
        <end position="336"/>
    </location>
</feature>
<evidence type="ECO:0000313" key="11">
    <source>
        <dbReference type="Proteomes" id="UP000019763"/>
    </source>
</evidence>
<dbReference type="GO" id="GO:0005634">
    <property type="term" value="C:nucleus"/>
    <property type="evidence" value="ECO:0007669"/>
    <property type="project" value="UniProtKB-SubCell"/>
</dbReference>
<evidence type="ECO:0000313" key="10">
    <source>
        <dbReference type="EMBL" id="EZG42958.1"/>
    </source>
</evidence>
<dbReference type="VEuPathDB" id="CryptoDB:GNI_203430"/>
<dbReference type="PROSITE" id="PS50157">
    <property type="entry name" value="ZINC_FINGER_C2H2_2"/>
    <property type="match status" value="1"/>
</dbReference>
<protein>
    <recommendedName>
        <fullName evidence="9">C2H2-type domain-containing protein</fullName>
    </recommendedName>
</protein>